<feature type="compositionally biased region" description="Basic and acidic residues" evidence="1">
    <location>
        <begin position="29"/>
        <end position="39"/>
    </location>
</feature>
<dbReference type="Proteomes" id="UP001148786">
    <property type="component" value="Unassembled WGS sequence"/>
</dbReference>
<dbReference type="EMBL" id="JANKHO010000328">
    <property type="protein sequence ID" value="KAJ3511427.1"/>
    <property type="molecule type" value="Genomic_DNA"/>
</dbReference>
<reference evidence="2" key="1">
    <citation type="submission" date="2022-07" db="EMBL/GenBank/DDBJ databases">
        <title>Genome Sequence of Agrocybe chaxingu.</title>
        <authorList>
            <person name="Buettner E."/>
        </authorList>
    </citation>
    <scope>NUCLEOTIDE SEQUENCE</scope>
    <source>
        <strain evidence="2">MP-N11</strain>
    </source>
</reference>
<gene>
    <name evidence="2" type="ORF">NLJ89_g4107</name>
</gene>
<name>A0A9W8K3Y7_9AGAR</name>
<proteinExistence type="predicted"/>
<feature type="region of interest" description="Disordered" evidence="1">
    <location>
        <begin position="29"/>
        <end position="100"/>
    </location>
</feature>
<accession>A0A9W8K3Y7</accession>
<organism evidence="2 3">
    <name type="scientific">Agrocybe chaxingu</name>
    <dbReference type="NCBI Taxonomy" id="84603"/>
    <lineage>
        <taxon>Eukaryota</taxon>
        <taxon>Fungi</taxon>
        <taxon>Dikarya</taxon>
        <taxon>Basidiomycota</taxon>
        <taxon>Agaricomycotina</taxon>
        <taxon>Agaricomycetes</taxon>
        <taxon>Agaricomycetidae</taxon>
        <taxon>Agaricales</taxon>
        <taxon>Agaricineae</taxon>
        <taxon>Strophariaceae</taxon>
        <taxon>Agrocybe</taxon>
    </lineage>
</organism>
<comment type="caution">
    <text evidence="2">The sequence shown here is derived from an EMBL/GenBank/DDBJ whole genome shotgun (WGS) entry which is preliminary data.</text>
</comment>
<evidence type="ECO:0000313" key="3">
    <source>
        <dbReference type="Proteomes" id="UP001148786"/>
    </source>
</evidence>
<keyword evidence="3" id="KW-1185">Reference proteome</keyword>
<evidence type="ECO:0000256" key="1">
    <source>
        <dbReference type="SAM" id="MobiDB-lite"/>
    </source>
</evidence>
<feature type="compositionally biased region" description="Basic and acidic residues" evidence="1">
    <location>
        <begin position="50"/>
        <end position="59"/>
    </location>
</feature>
<evidence type="ECO:0000313" key="2">
    <source>
        <dbReference type="EMBL" id="KAJ3511427.1"/>
    </source>
</evidence>
<protein>
    <submittedName>
        <fullName evidence="2">Uncharacterized protein</fullName>
    </submittedName>
</protein>
<sequence length="123" mass="13493">MLLPAPIIAAPIPTIAAQFTSPVKKDVGVSTRDLKEDGFPRSSSAIPERSLSRGIKDEPPSSPSSLFSFHTYQERSSDATPPASILLDTPSRRNNATDVIPRSLTDVYQALREKRRKMSENLT</sequence>
<dbReference type="AlphaFoldDB" id="A0A9W8K3Y7"/>